<evidence type="ECO:0000256" key="1">
    <source>
        <dbReference type="ARBA" id="ARBA00005634"/>
    </source>
</evidence>
<dbReference type="PANTHER" id="PTHR10404:SF46">
    <property type="entry name" value="VACUOLAR PROTEIN SORTING-ASSOCIATED PROTEIN 70"/>
    <property type="match status" value="1"/>
</dbReference>
<dbReference type="InParanoid" id="W0RDP3"/>
<feature type="domain" description="PA" evidence="2">
    <location>
        <begin position="167"/>
        <end position="234"/>
    </location>
</feature>
<dbReference type="AlphaFoldDB" id="W0RDP3"/>
<dbReference type="Pfam" id="PF02225">
    <property type="entry name" value="PA"/>
    <property type="match status" value="1"/>
</dbReference>
<dbReference type="InterPro" id="IPR007365">
    <property type="entry name" value="TFR-like_dimer_dom"/>
</dbReference>
<evidence type="ECO:0000259" key="2">
    <source>
        <dbReference type="Pfam" id="PF02225"/>
    </source>
</evidence>
<dbReference type="Proteomes" id="UP000019151">
    <property type="component" value="Chromosome"/>
</dbReference>
<dbReference type="Pfam" id="PF04389">
    <property type="entry name" value="Peptidase_M28"/>
    <property type="match status" value="1"/>
</dbReference>
<proteinExistence type="inferred from homology"/>
<name>W0RDP3_9BACT</name>
<dbReference type="CDD" id="cd02121">
    <property type="entry name" value="PA_GCPII_like"/>
    <property type="match status" value="1"/>
</dbReference>
<dbReference type="Gene3D" id="1.20.930.40">
    <property type="entry name" value="Transferrin receptor-like, dimerisation domain"/>
    <property type="match status" value="1"/>
</dbReference>
<dbReference type="PATRIC" id="fig|861299.3.peg.1411"/>
<dbReference type="SUPFAM" id="SSF47672">
    <property type="entry name" value="Transferrin receptor-like dimerisation domain"/>
    <property type="match status" value="1"/>
</dbReference>
<protein>
    <submittedName>
        <fullName evidence="5">Peptidase M28</fullName>
    </submittedName>
</protein>
<sequence length="727" mass="77013">MPRAPPAPTLVPTDVSLRRLALASLAPLALAAQQPVTKDARPLVGFTPANAARESAAEAAAIARPDPARARAHSRALSAETHVAGTPAQARTRDYVIAEMKKLGLETEVRAYRVWMPHATAVHVWRLTPDGRSEELALAEPPVPGDSTSYLPQYPTVNGSSAAGDATGDVVYVNYGLIEDYAQLDSVGVSVRGKVVLARYGRSFRGIKAREAEKRGAVALLIYSDPADDGYVRGDVYPAGPMRNANGVQRGSVFNGDGDPCTPGYPSLPNAPCVSADRMGVPHIPVVPISYGNAARLLEPLGGAAIPASWQGGLPFRYHVGPGPVRARVQVRDDSATAAYKTIWDTFGVVRGAELPDELVIIGGHRDGWGPGAADNVSGTVSVLEAARAVAEQLKAGHRPRRTIVFATWDAEEWGLVGSTEYVEDDSLRLARHAVAYLNQDVAAQGPAFGGGGSPSLRAVLRDVASTVPDPSGRGSVYDVWRRRAGVVDTATPNMGDPGGGSDFAGFYNHLGIPIAEWGFGGAGGVYHSQYDSYAWMTKFGDPTYAYHAAAARVAAGMVLRLADADVLPYDYVEYARTLRRYVGPIVRSLATRGWTGTPGGAQPSLAPVSAALDRMERAAADFAAARDARLATPNAPTRQSLAAANEALKQVERALTRPEGLRTRPWFRNLVYASDEDNGYANIPLPSVSEAARAGDRTLLEREIADLAGRIDAATAALGRAVEALR</sequence>
<evidence type="ECO:0000259" key="4">
    <source>
        <dbReference type="Pfam" id="PF04389"/>
    </source>
</evidence>
<evidence type="ECO:0000313" key="5">
    <source>
        <dbReference type="EMBL" id="AHG88926.1"/>
    </source>
</evidence>
<evidence type="ECO:0000313" key="6">
    <source>
        <dbReference type="Proteomes" id="UP000019151"/>
    </source>
</evidence>
<dbReference type="InterPro" id="IPR007484">
    <property type="entry name" value="Peptidase_M28"/>
</dbReference>
<feature type="domain" description="Transferrin receptor-like dimerisation" evidence="3">
    <location>
        <begin position="605"/>
        <end position="719"/>
    </location>
</feature>
<gene>
    <name evidence="5" type="ORF">J421_1389</name>
</gene>
<organism evidence="5 6">
    <name type="scientific">Gemmatirosa kalamazoonensis</name>
    <dbReference type="NCBI Taxonomy" id="861299"/>
    <lineage>
        <taxon>Bacteria</taxon>
        <taxon>Pseudomonadati</taxon>
        <taxon>Gemmatimonadota</taxon>
        <taxon>Gemmatimonadia</taxon>
        <taxon>Gemmatimonadales</taxon>
        <taxon>Gemmatimonadaceae</taxon>
        <taxon>Gemmatirosa</taxon>
    </lineage>
</organism>
<dbReference type="STRING" id="861299.J421_1389"/>
<feature type="domain" description="Peptidase M28" evidence="4">
    <location>
        <begin position="355"/>
        <end position="535"/>
    </location>
</feature>
<reference evidence="5 6" key="1">
    <citation type="journal article" date="2014" name="Genome Announc.">
        <title>Genome Sequence and Methylome of Soil Bacterium Gemmatirosa kalamazoonensis KBS708T, a Member of the Rarely Cultivated Gemmatimonadetes Phylum.</title>
        <authorList>
            <person name="Debruyn J.M."/>
            <person name="Radosevich M."/>
            <person name="Wommack K.E."/>
            <person name="Polson S.W."/>
            <person name="Hauser L.J."/>
            <person name="Fawaz M.N."/>
            <person name="Korlach J."/>
            <person name="Tsai Y.C."/>
        </authorList>
    </citation>
    <scope>NUCLEOTIDE SEQUENCE [LARGE SCALE GENOMIC DNA]</scope>
    <source>
        <strain evidence="5 6">KBS708</strain>
    </source>
</reference>
<dbReference type="HOGENOM" id="CLU_005688_2_1_0"/>
<dbReference type="SUPFAM" id="SSF52025">
    <property type="entry name" value="PA domain"/>
    <property type="match status" value="1"/>
</dbReference>
<keyword evidence="6" id="KW-1185">Reference proteome</keyword>
<dbReference type="KEGG" id="gba:J421_1389"/>
<accession>W0RDP3</accession>
<dbReference type="InterPro" id="IPR003137">
    <property type="entry name" value="PA_domain"/>
</dbReference>
<dbReference type="InterPro" id="IPR036757">
    <property type="entry name" value="TFR-like_dimer_dom_sf"/>
</dbReference>
<dbReference type="Gene3D" id="3.40.630.10">
    <property type="entry name" value="Zn peptidases"/>
    <property type="match status" value="1"/>
</dbReference>
<dbReference type="InterPro" id="IPR039373">
    <property type="entry name" value="Peptidase_M28B"/>
</dbReference>
<dbReference type="EMBL" id="CP007128">
    <property type="protein sequence ID" value="AHG88926.1"/>
    <property type="molecule type" value="Genomic_DNA"/>
</dbReference>
<dbReference type="Pfam" id="PF04253">
    <property type="entry name" value="TFR_dimer"/>
    <property type="match status" value="1"/>
</dbReference>
<dbReference type="FunFam" id="3.40.630.10:FF:000101">
    <property type="entry name" value="N-acetylated alpha-linked acidic dipeptidase like 1"/>
    <property type="match status" value="1"/>
</dbReference>
<dbReference type="SUPFAM" id="SSF53187">
    <property type="entry name" value="Zn-dependent exopeptidases"/>
    <property type="match status" value="1"/>
</dbReference>
<dbReference type="InterPro" id="IPR046450">
    <property type="entry name" value="PA_dom_sf"/>
</dbReference>
<evidence type="ECO:0000259" key="3">
    <source>
        <dbReference type="Pfam" id="PF04253"/>
    </source>
</evidence>
<dbReference type="PANTHER" id="PTHR10404">
    <property type="entry name" value="N-ACETYLATED-ALPHA-LINKED ACIDIC DIPEPTIDASE"/>
    <property type="match status" value="1"/>
</dbReference>
<comment type="similarity">
    <text evidence="1">Belongs to the peptidase M28 family. M28B subfamily.</text>
</comment>
<dbReference type="Gene3D" id="3.50.30.30">
    <property type="match status" value="1"/>
</dbReference>
<dbReference type="eggNOG" id="COG2234">
    <property type="taxonomic scope" value="Bacteria"/>
</dbReference>